<dbReference type="STRING" id="183763.LP52_14665"/>
<proteinExistence type="predicted"/>
<dbReference type="Proteomes" id="UP000031675">
    <property type="component" value="Unassembled WGS sequence"/>
</dbReference>
<comment type="caution">
    <text evidence="1">The sequence shown here is derived from an EMBL/GenBank/DDBJ whole genome shotgun (WGS) entry which is preliminary data.</text>
</comment>
<dbReference type="RefSeq" id="WP_040274148.1">
    <property type="nucleotide sequence ID" value="NZ_JROO01000028.1"/>
</dbReference>
<accession>A0A0C2JH19</accession>
<reference evidence="2" key="1">
    <citation type="journal article" date="2015" name="Chem. Biol.">
        <title>Structure, bioactivity, and resistance mechanism of streptomonomicin, an unusual lasso Peptide from an understudied halophilic actinomycete.</title>
        <authorList>
            <person name="Metelev M."/>
            <person name="Tietz J.I."/>
            <person name="Melby J.O."/>
            <person name="Blair P.M."/>
            <person name="Zhu L."/>
            <person name="Livnat I."/>
            <person name="Severinov K."/>
            <person name="Mitchell D.A."/>
        </authorList>
    </citation>
    <scope>NUCLEOTIDE SEQUENCE [LARGE SCALE GENOMIC DNA]</scope>
    <source>
        <strain evidence="2">YIM 90003</strain>
    </source>
</reference>
<protein>
    <submittedName>
        <fullName evidence="1">Uncharacterized protein</fullName>
    </submittedName>
</protein>
<dbReference type="EMBL" id="JROO01000028">
    <property type="protein sequence ID" value="KIH98170.1"/>
    <property type="molecule type" value="Genomic_DNA"/>
</dbReference>
<keyword evidence="2" id="KW-1185">Reference proteome</keyword>
<evidence type="ECO:0000313" key="2">
    <source>
        <dbReference type="Proteomes" id="UP000031675"/>
    </source>
</evidence>
<dbReference type="AlphaFoldDB" id="A0A0C2JH19"/>
<organism evidence="1 2">
    <name type="scientific">Streptomonospora alba</name>
    <dbReference type="NCBI Taxonomy" id="183763"/>
    <lineage>
        <taxon>Bacteria</taxon>
        <taxon>Bacillati</taxon>
        <taxon>Actinomycetota</taxon>
        <taxon>Actinomycetes</taxon>
        <taxon>Streptosporangiales</taxon>
        <taxon>Nocardiopsidaceae</taxon>
        <taxon>Streptomonospora</taxon>
    </lineage>
</organism>
<evidence type="ECO:0000313" key="1">
    <source>
        <dbReference type="EMBL" id="KIH98170.1"/>
    </source>
</evidence>
<sequence>MSILLGLMAPIALLARLARPARGLHAAPRRIAETYADSHLPLRRTGAAATVGGLDSGTLRLGPARRAAA</sequence>
<gene>
    <name evidence="1" type="ORF">LP52_14665</name>
</gene>
<name>A0A0C2JH19_9ACTN</name>